<organism evidence="3">
    <name type="scientific">candidate division WOR-3 bacterium</name>
    <dbReference type="NCBI Taxonomy" id="2052148"/>
    <lineage>
        <taxon>Bacteria</taxon>
        <taxon>Bacteria division WOR-3</taxon>
    </lineage>
</organism>
<dbReference type="PANTHER" id="PTHR41775">
    <property type="entry name" value="SECRETED PROTEIN-RELATED"/>
    <property type="match status" value="1"/>
</dbReference>
<dbReference type="InterPro" id="IPR026444">
    <property type="entry name" value="Secre_tail"/>
</dbReference>
<dbReference type="GO" id="GO:0008237">
    <property type="term" value="F:metallopeptidase activity"/>
    <property type="evidence" value="ECO:0007669"/>
    <property type="project" value="UniProtKB-KW"/>
</dbReference>
<reference evidence="3" key="1">
    <citation type="journal article" date="2020" name="mSystems">
        <title>Genome- and Community-Level Interaction Insights into Carbon Utilization and Element Cycling Functions of Hydrothermarchaeota in Hydrothermal Sediment.</title>
        <authorList>
            <person name="Zhou Z."/>
            <person name="Liu Y."/>
            <person name="Xu W."/>
            <person name="Pan J."/>
            <person name="Luo Z.H."/>
            <person name="Li M."/>
        </authorList>
    </citation>
    <scope>NUCLEOTIDE SEQUENCE [LARGE SCALE GENOMIC DNA]</scope>
    <source>
        <strain evidence="3">SpSt-906</strain>
    </source>
</reference>
<dbReference type="SUPFAM" id="SSF55486">
    <property type="entry name" value="Metalloproteases ('zincins'), catalytic domain"/>
    <property type="match status" value="1"/>
</dbReference>
<sequence>MMPYRILLLIFAFTLAMPPRPGSSGPDPIFPPGVEVPGENKLKGFRFLETVCILMQFPDNRADTIRHSAARFDSMLYSTGVYRNQPYRAGSLRDYFLENSYGQYTVLGGVAGNRWFLSQYNYSRYYDGNYMLSTGAQLARENLQQVDQYVDFREFDRNGDNRIDACFMVHAGPGGEDTRNVNHCWSHAIPSFTYQTNDGVTIYGVTNVPEINLVTPSLDTTLCCIAVMCHELGHLVGLPDLYDPSRNTWGIGYWGLMGYGAWGAGGNTPWSPSHMEAWSKVQAGFVTPTLITQDTFNLRILDIETNPVCYKVWRSGLNTETCFYLENRQKKGFDTPLPGPGLLIWHIDPAQGSYHNIVDLEEDSTFHLDRGTGVRPDPHYYHEALGDTSDPLPGIWQRFVFDNNTKPNSRNRVNQPTNVGVRNIRMVGDTIICDITLSATVKDVGVLAISAPIGTIDSGRIVTPACTLYNFGTTTESYSVRMKIGSFYDTIATVTNHPPVSKYYLTFPTWATNQPSGTYLVACSTSLTGDMNNTNNKALDSFTIRGSVGITEKDERYLKIEPNPTKGSATIYYQPPKKDIVLLKIYNVSGEIISQKRLENGVCLIEKLPAGVYFLIFASQREKEEKKLIVIK</sequence>
<protein>
    <submittedName>
        <fullName evidence="3">M6 family metalloprotease domain-containing protein</fullName>
    </submittedName>
</protein>
<feature type="domain" description="Secretion system C-terminal sorting" evidence="2">
    <location>
        <begin position="562"/>
        <end position="630"/>
    </location>
</feature>
<dbReference type="NCBIfam" id="TIGR04183">
    <property type="entry name" value="Por_Secre_tail"/>
    <property type="match status" value="1"/>
</dbReference>
<gene>
    <name evidence="3" type="ORF">ENX07_01650</name>
</gene>
<comment type="caution">
    <text evidence="3">The sequence shown here is derived from an EMBL/GenBank/DDBJ whole genome shotgun (WGS) entry which is preliminary data.</text>
</comment>
<dbReference type="EMBL" id="DTMQ01000011">
    <property type="protein sequence ID" value="HGE98762.1"/>
    <property type="molecule type" value="Genomic_DNA"/>
</dbReference>
<name>A0A7C3UVV5_UNCW3</name>
<dbReference type="NCBIfam" id="TIGR03296">
    <property type="entry name" value="M6dom_TIGR03296"/>
    <property type="match status" value="1"/>
</dbReference>
<accession>A0A7C3UVV5</accession>
<dbReference type="Pfam" id="PF05547">
    <property type="entry name" value="Peptidase_M6"/>
    <property type="match status" value="1"/>
</dbReference>
<dbReference type="Pfam" id="PF18962">
    <property type="entry name" value="Por_Secre_tail"/>
    <property type="match status" value="1"/>
</dbReference>
<evidence type="ECO:0000313" key="3">
    <source>
        <dbReference type="EMBL" id="HGE98762.1"/>
    </source>
</evidence>
<keyword evidence="3" id="KW-0645">Protease</keyword>
<evidence type="ECO:0000259" key="1">
    <source>
        <dbReference type="Pfam" id="PF05547"/>
    </source>
</evidence>
<evidence type="ECO:0000259" key="2">
    <source>
        <dbReference type="Pfam" id="PF18962"/>
    </source>
</evidence>
<keyword evidence="3" id="KW-0482">Metalloprotease</keyword>
<proteinExistence type="predicted"/>
<feature type="domain" description="Peptidase M6-like" evidence="1">
    <location>
        <begin position="67"/>
        <end position="283"/>
    </location>
</feature>
<keyword evidence="3" id="KW-0378">Hydrolase</keyword>
<dbReference type="PANTHER" id="PTHR41775:SF1">
    <property type="entry name" value="PEPTIDASE M6-LIKE DOMAIN-CONTAINING PROTEIN"/>
    <property type="match status" value="1"/>
</dbReference>
<dbReference type="InterPro" id="IPR008757">
    <property type="entry name" value="Peptidase_M6-like_domain"/>
</dbReference>
<dbReference type="GO" id="GO:0006508">
    <property type="term" value="P:proteolysis"/>
    <property type="evidence" value="ECO:0007669"/>
    <property type="project" value="UniProtKB-KW"/>
</dbReference>
<dbReference type="AlphaFoldDB" id="A0A7C3UVV5"/>